<evidence type="ECO:0000313" key="3">
    <source>
        <dbReference type="EMBL" id="CAB4587733.1"/>
    </source>
</evidence>
<dbReference type="EMBL" id="CAEZUE010000027">
    <property type="protein sequence ID" value="CAB4587733.1"/>
    <property type="molecule type" value="Genomic_DNA"/>
</dbReference>
<feature type="region of interest" description="Disordered" evidence="1">
    <location>
        <begin position="1"/>
        <end position="20"/>
    </location>
</feature>
<evidence type="ECO:0000259" key="2">
    <source>
        <dbReference type="Pfam" id="PF24254"/>
    </source>
</evidence>
<feature type="domain" description="DUF7455" evidence="2">
    <location>
        <begin position="17"/>
        <end position="69"/>
    </location>
</feature>
<organism evidence="3">
    <name type="scientific">freshwater metagenome</name>
    <dbReference type="NCBI Taxonomy" id="449393"/>
    <lineage>
        <taxon>unclassified sequences</taxon>
        <taxon>metagenomes</taxon>
        <taxon>ecological metagenomes</taxon>
    </lineage>
</organism>
<sequence>MASTHTPESVTPAAPQLDATDRCDSCGAQAYVRVRVQSGELFFCAHHAAAVRDALQPTALEWHDESDRLRTEHGA</sequence>
<dbReference type="InterPro" id="IPR055878">
    <property type="entry name" value="DUF7455"/>
</dbReference>
<protein>
    <submittedName>
        <fullName evidence="3">Unannotated protein</fullName>
    </submittedName>
</protein>
<proteinExistence type="predicted"/>
<dbReference type="Pfam" id="PF24254">
    <property type="entry name" value="DUF7455"/>
    <property type="match status" value="1"/>
</dbReference>
<gene>
    <name evidence="3" type="ORF">UFOPK1788_00335</name>
</gene>
<reference evidence="3" key="1">
    <citation type="submission" date="2020-05" db="EMBL/GenBank/DDBJ databases">
        <authorList>
            <person name="Chiriac C."/>
            <person name="Salcher M."/>
            <person name="Ghai R."/>
            <person name="Kavagutti S V."/>
        </authorList>
    </citation>
    <scope>NUCLEOTIDE SEQUENCE</scope>
</reference>
<dbReference type="AlphaFoldDB" id="A0A6J6FL99"/>
<accession>A0A6J6FL99</accession>
<name>A0A6J6FL99_9ZZZZ</name>
<evidence type="ECO:0000256" key="1">
    <source>
        <dbReference type="SAM" id="MobiDB-lite"/>
    </source>
</evidence>